<evidence type="ECO:0000256" key="3">
    <source>
        <dbReference type="ARBA" id="ARBA00023242"/>
    </source>
</evidence>
<name>A0A2P5C953_PARAD</name>
<evidence type="ECO:0000313" key="5">
    <source>
        <dbReference type="EMBL" id="PON57582.1"/>
    </source>
</evidence>
<dbReference type="GO" id="GO:0003700">
    <property type="term" value="F:DNA-binding transcription factor activity"/>
    <property type="evidence" value="ECO:0007669"/>
    <property type="project" value="InterPro"/>
</dbReference>
<comment type="caution">
    <text evidence="5">The sequence shown here is derived from an EMBL/GenBank/DDBJ whole genome shotgun (WGS) entry which is preliminary data.</text>
</comment>
<keyword evidence="1" id="KW-0805">Transcription regulation</keyword>
<dbReference type="GO" id="GO:0003677">
    <property type="term" value="F:DNA binding"/>
    <property type="evidence" value="ECO:0007669"/>
    <property type="project" value="TreeGrafter"/>
</dbReference>
<dbReference type="Proteomes" id="UP000237105">
    <property type="component" value="Unassembled WGS sequence"/>
</dbReference>
<proteinExistence type="predicted"/>
<dbReference type="EMBL" id="JXTB01000158">
    <property type="protein sequence ID" value="PON57582.1"/>
    <property type="molecule type" value="Genomic_DNA"/>
</dbReference>
<organism evidence="5 6">
    <name type="scientific">Parasponia andersonii</name>
    <name type="common">Sponia andersonii</name>
    <dbReference type="NCBI Taxonomy" id="3476"/>
    <lineage>
        <taxon>Eukaryota</taxon>
        <taxon>Viridiplantae</taxon>
        <taxon>Streptophyta</taxon>
        <taxon>Embryophyta</taxon>
        <taxon>Tracheophyta</taxon>
        <taxon>Spermatophyta</taxon>
        <taxon>Magnoliopsida</taxon>
        <taxon>eudicotyledons</taxon>
        <taxon>Gunneridae</taxon>
        <taxon>Pentapetalae</taxon>
        <taxon>rosids</taxon>
        <taxon>fabids</taxon>
        <taxon>Rosales</taxon>
        <taxon>Cannabaceae</taxon>
        <taxon>Parasponia</taxon>
    </lineage>
</organism>
<dbReference type="InterPro" id="IPR046347">
    <property type="entry name" value="bZIP_sf"/>
</dbReference>
<evidence type="ECO:0000259" key="4">
    <source>
        <dbReference type="PROSITE" id="PS50217"/>
    </source>
</evidence>
<feature type="domain" description="BZIP" evidence="4">
    <location>
        <begin position="165"/>
        <end position="228"/>
    </location>
</feature>
<evidence type="ECO:0000256" key="1">
    <source>
        <dbReference type="ARBA" id="ARBA00023015"/>
    </source>
</evidence>
<dbReference type="SUPFAM" id="SSF57959">
    <property type="entry name" value="Leucine zipper domain"/>
    <property type="match status" value="1"/>
</dbReference>
<dbReference type="InterPro" id="IPR052483">
    <property type="entry name" value="bZIP_transcription_regulators"/>
</dbReference>
<reference evidence="6" key="1">
    <citation type="submission" date="2016-06" db="EMBL/GenBank/DDBJ databases">
        <title>Parallel loss of symbiosis genes in relatives of nitrogen-fixing non-legume Parasponia.</title>
        <authorList>
            <person name="Van Velzen R."/>
            <person name="Holmer R."/>
            <person name="Bu F."/>
            <person name="Rutten L."/>
            <person name="Van Zeijl A."/>
            <person name="Liu W."/>
            <person name="Santuari L."/>
            <person name="Cao Q."/>
            <person name="Sharma T."/>
            <person name="Shen D."/>
            <person name="Roswanjaya Y."/>
            <person name="Wardhani T."/>
            <person name="Kalhor M.S."/>
            <person name="Jansen J."/>
            <person name="Van den Hoogen J."/>
            <person name="Gungor B."/>
            <person name="Hartog M."/>
            <person name="Hontelez J."/>
            <person name="Verver J."/>
            <person name="Yang W.-C."/>
            <person name="Schijlen E."/>
            <person name="Repin R."/>
            <person name="Schilthuizen M."/>
            <person name="Schranz E."/>
            <person name="Heidstra R."/>
            <person name="Miyata K."/>
            <person name="Fedorova E."/>
            <person name="Kohlen W."/>
            <person name="Bisseling T."/>
            <person name="Smit S."/>
            <person name="Geurts R."/>
        </authorList>
    </citation>
    <scope>NUCLEOTIDE SEQUENCE [LARGE SCALE GENOMIC DNA]</scope>
    <source>
        <strain evidence="6">cv. WU1-14</strain>
    </source>
</reference>
<gene>
    <name evidence="5" type="ORF">PanWU01x14_173020</name>
</gene>
<keyword evidence="6" id="KW-1185">Reference proteome</keyword>
<dbReference type="CDD" id="cd14703">
    <property type="entry name" value="bZIP_plant_RF2"/>
    <property type="match status" value="1"/>
</dbReference>
<keyword evidence="3" id="KW-0539">Nucleus</keyword>
<protein>
    <submittedName>
        <fullName evidence="5">Basic-leucine zipper domain containing protein</fullName>
    </submittedName>
</protein>
<dbReference type="SMART" id="SM00338">
    <property type="entry name" value="BRLZ"/>
    <property type="match status" value="1"/>
</dbReference>
<evidence type="ECO:0000313" key="6">
    <source>
        <dbReference type="Proteomes" id="UP000237105"/>
    </source>
</evidence>
<dbReference type="AlphaFoldDB" id="A0A2P5C953"/>
<sequence>MEETSEVMRITLGVKPYRSKRPLESRNFTMDMAPSRFPLGSAGSFQVWKKPYLMKLTETSSSSSTTSAGEFTKAYYPEQDLDIIPNSTSTTTSLLGTHDILNEDHKSRVENASPDNEIPISSCNGLGAISRADNDITRSSEESENMVNINGVQFKLGRKIDPNMDPRKLKRIIFNRVSAQKSRMKKLQYVSAMENKAKALETQIAVLSPQVALYKNQQHVLQIEQKSLSHQISVSASSGLLKDVEIEANKAEVNRLRQVLQFKLQQQHLQSPARVLKLPPEFAQRLLMDQIPYSGLRQSGFKQYYSNQGAEEGENSGSTTTQLNHILIKQLNMRQQLVQDDQKTGQARTADDLAVAPDCNWELIKQNMAAGTELHNPNSLGAIIIDHQHENMLNIIN</sequence>
<dbReference type="GO" id="GO:0045893">
    <property type="term" value="P:positive regulation of DNA-templated transcription"/>
    <property type="evidence" value="ECO:0007669"/>
    <property type="project" value="TreeGrafter"/>
</dbReference>
<dbReference type="PANTHER" id="PTHR46391">
    <property type="entry name" value="BASIC LEUCINE ZIPPER 34"/>
    <property type="match status" value="1"/>
</dbReference>
<dbReference type="Gene3D" id="1.20.5.170">
    <property type="match status" value="1"/>
</dbReference>
<accession>A0A2P5C953</accession>
<evidence type="ECO:0000256" key="2">
    <source>
        <dbReference type="ARBA" id="ARBA00023163"/>
    </source>
</evidence>
<dbReference type="InterPro" id="IPR004827">
    <property type="entry name" value="bZIP"/>
</dbReference>
<dbReference type="PANTHER" id="PTHR46391:SF13">
    <property type="entry name" value="ACTIVATOR OF SPOMIN LUC3"/>
    <property type="match status" value="1"/>
</dbReference>
<keyword evidence="2" id="KW-0804">Transcription</keyword>
<dbReference type="PROSITE" id="PS50217">
    <property type="entry name" value="BZIP"/>
    <property type="match status" value="1"/>
</dbReference>
<dbReference type="Pfam" id="PF00170">
    <property type="entry name" value="bZIP_1"/>
    <property type="match status" value="1"/>
</dbReference>
<dbReference type="GO" id="GO:0005634">
    <property type="term" value="C:nucleus"/>
    <property type="evidence" value="ECO:0007669"/>
    <property type="project" value="TreeGrafter"/>
</dbReference>
<dbReference type="OrthoDB" id="552661at2759"/>
<dbReference type="InterPro" id="IPR044759">
    <property type="entry name" value="bZIP_RF2"/>
</dbReference>